<evidence type="ECO:0000313" key="2">
    <source>
        <dbReference type="Proteomes" id="UP001589609"/>
    </source>
</evidence>
<protein>
    <submittedName>
        <fullName evidence="1">Uncharacterized protein</fullName>
    </submittedName>
</protein>
<keyword evidence="2" id="KW-1185">Reference proteome</keyword>
<accession>A0ABV5WCA5</accession>
<sequence length="131" mass="14988">MDKHTSKGTFNNIYSIRFYLIMKMKEGRICLEMITTTKDIIMDTIKDTTKDIITDTIRDTTTGLIKGTTMDTIMDITMDPIKDTTTKRTATRRITAKKITAIMVVVIVTEIHGYIECNKDTITTETKKIVR</sequence>
<organism evidence="1 2">
    <name type="scientific">Ectobacillus funiculus</name>
    <dbReference type="NCBI Taxonomy" id="137993"/>
    <lineage>
        <taxon>Bacteria</taxon>
        <taxon>Bacillati</taxon>
        <taxon>Bacillota</taxon>
        <taxon>Bacilli</taxon>
        <taxon>Bacillales</taxon>
        <taxon>Bacillaceae</taxon>
        <taxon>Ectobacillus</taxon>
    </lineage>
</organism>
<comment type="caution">
    <text evidence="1">The sequence shown here is derived from an EMBL/GenBank/DDBJ whole genome shotgun (WGS) entry which is preliminary data.</text>
</comment>
<name>A0ABV5WCA5_9BACI</name>
<dbReference type="EMBL" id="JBHMAF010000022">
    <property type="protein sequence ID" value="MFB9758220.1"/>
    <property type="molecule type" value="Genomic_DNA"/>
</dbReference>
<proteinExistence type="predicted"/>
<evidence type="ECO:0000313" key="1">
    <source>
        <dbReference type="EMBL" id="MFB9758220.1"/>
    </source>
</evidence>
<gene>
    <name evidence="1" type="ORF">ACFFMS_06750</name>
</gene>
<dbReference type="Proteomes" id="UP001589609">
    <property type="component" value="Unassembled WGS sequence"/>
</dbReference>
<reference evidence="1 2" key="1">
    <citation type="submission" date="2024-09" db="EMBL/GenBank/DDBJ databases">
        <authorList>
            <person name="Sun Q."/>
            <person name="Mori K."/>
        </authorList>
    </citation>
    <scope>NUCLEOTIDE SEQUENCE [LARGE SCALE GENOMIC DNA]</scope>
    <source>
        <strain evidence="1 2">JCM 11201</strain>
    </source>
</reference>